<evidence type="ECO:0000313" key="1">
    <source>
        <dbReference type="EMBL" id="EOA96901.1"/>
    </source>
</evidence>
<dbReference type="AlphaFoldDB" id="R0JIV1"/>
<sequence length="76" mass="8795">FESVKRGKLSHENANCTLSGLFHSCYDSSSFLHLFSSFPVKPIRKEQVFHRLLMKCHLLLPVEHIGIRRHYTTGVL</sequence>
<protein>
    <submittedName>
        <fullName evidence="1">Uncharacterized protein</fullName>
    </submittedName>
</protein>
<organism evidence="1 2">
    <name type="scientific">Anas platyrhynchos</name>
    <name type="common">Mallard</name>
    <name type="synonym">Anas boschas</name>
    <dbReference type="NCBI Taxonomy" id="8839"/>
    <lineage>
        <taxon>Eukaryota</taxon>
        <taxon>Metazoa</taxon>
        <taxon>Chordata</taxon>
        <taxon>Craniata</taxon>
        <taxon>Vertebrata</taxon>
        <taxon>Euteleostomi</taxon>
        <taxon>Archelosauria</taxon>
        <taxon>Archosauria</taxon>
        <taxon>Dinosauria</taxon>
        <taxon>Saurischia</taxon>
        <taxon>Theropoda</taxon>
        <taxon>Coelurosauria</taxon>
        <taxon>Aves</taxon>
        <taxon>Neognathae</taxon>
        <taxon>Galloanserae</taxon>
        <taxon>Anseriformes</taxon>
        <taxon>Anatidae</taxon>
        <taxon>Anatinae</taxon>
        <taxon>Anas</taxon>
    </lineage>
</organism>
<feature type="non-terminal residue" evidence="1">
    <location>
        <position position="76"/>
    </location>
</feature>
<evidence type="ECO:0000313" key="2">
    <source>
        <dbReference type="Proteomes" id="UP000296049"/>
    </source>
</evidence>
<dbReference type="EMBL" id="KB743833">
    <property type="protein sequence ID" value="EOA96901.1"/>
    <property type="molecule type" value="Genomic_DNA"/>
</dbReference>
<keyword evidence="2" id="KW-1185">Reference proteome</keyword>
<proteinExistence type="predicted"/>
<gene>
    <name evidence="1" type="ORF">Anapl_10342</name>
</gene>
<name>R0JIV1_ANAPL</name>
<reference evidence="2" key="1">
    <citation type="journal article" date="2013" name="Nat. Genet.">
        <title>The duck genome and transcriptome provide insight into an avian influenza virus reservoir species.</title>
        <authorList>
            <person name="Huang Y."/>
            <person name="Li Y."/>
            <person name="Burt D.W."/>
            <person name="Chen H."/>
            <person name="Zhang Y."/>
            <person name="Qian W."/>
            <person name="Kim H."/>
            <person name="Gan S."/>
            <person name="Zhao Y."/>
            <person name="Li J."/>
            <person name="Yi K."/>
            <person name="Feng H."/>
            <person name="Zhu P."/>
            <person name="Li B."/>
            <person name="Liu Q."/>
            <person name="Fairley S."/>
            <person name="Magor K.E."/>
            <person name="Du Z."/>
            <person name="Hu X."/>
            <person name="Goodman L."/>
            <person name="Tafer H."/>
            <person name="Vignal A."/>
            <person name="Lee T."/>
            <person name="Kim K.W."/>
            <person name="Sheng Z."/>
            <person name="An Y."/>
            <person name="Searle S."/>
            <person name="Herrero J."/>
            <person name="Groenen M.A."/>
            <person name="Crooijmans R.P."/>
            <person name="Faraut T."/>
            <person name="Cai Q."/>
            <person name="Webster R.G."/>
            <person name="Aldridge J.R."/>
            <person name="Warren W.C."/>
            <person name="Bartschat S."/>
            <person name="Kehr S."/>
            <person name="Marz M."/>
            <person name="Stadler P.F."/>
            <person name="Smith J."/>
            <person name="Kraus R.H."/>
            <person name="Zhao Y."/>
            <person name="Ren L."/>
            <person name="Fei J."/>
            <person name="Morisson M."/>
            <person name="Kaiser P."/>
            <person name="Griffin D.K."/>
            <person name="Rao M."/>
            <person name="Pitel F."/>
            <person name="Wang J."/>
            <person name="Li N."/>
        </authorList>
    </citation>
    <scope>NUCLEOTIDE SEQUENCE [LARGE SCALE GENOMIC DNA]</scope>
</reference>
<dbReference type="Proteomes" id="UP000296049">
    <property type="component" value="Unassembled WGS sequence"/>
</dbReference>
<feature type="non-terminal residue" evidence="1">
    <location>
        <position position="1"/>
    </location>
</feature>
<accession>R0JIV1</accession>